<protein>
    <recommendedName>
        <fullName evidence="10">FAS1 domain-containing protein</fullName>
    </recommendedName>
</protein>
<keyword evidence="4" id="KW-0449">Lipoprotein</keyword>
<comment type="subcellular location">
    <subcellularLocation>
        <location evidence="1">Cell membrane</location>
        <topology evidence="1">Lipid-anchor</topology>
        <topology evidence="1">GPI-anchor</topology>
    </subcellularLocation>
</comment>
<keyword evidence="3" id="KW-1003">Cell membrane</keyword>
<sequence length="213" mass="21957">MELKPAVLAIAVLWLWLPRTALSQSARPPRADTPAPAPAPSPRHVNLTDLLSLAGPYGTFLGYLVRTDAIRTLQSQADATGGQGVTVFAPEDSAFADVGGGAALPSLATDQLRALMLCHAAPRYHPLSSFAALAAAPGPVPTLAGAERCAVNVTYAAGRIRLASGGPGRPGSSAACTRHRRSPSTRWTGCSCPGSCSRPSPSWPGFFYPTAGT</sequence>
<keyword evidence="4" id="KW-0325">Glycoprotein</keyword>
<evidence type="ECO:0000256" key="8">
    <source>
        <dbReference type="SAM" id="MobiDB-lite"/>
    </source>
</evidence>
<evidence type="ECO:0000256" key="5">
    <source>
        <dbReference type="ARBA" id="ARBA00022729"/>
    </source>
</evidence>
<evidence type="ECO:0000256" key="6">
    <source>
        <dbReference type="ARBA" id="ARBA00023136"/>
    </source>
</evidence>
<organism evidence="11 12">
    <name type="scientific">Panicum virgatum</name>
    <name type="common">Blackwell switchgrass</name>
    <dbReference type="NCBI Taxonomy" id="38727"/>
    <lineage>
        <taxon>Eukaryota</taxon>
        <taxon>Viridiplantae</taxon>
        <taxon>Streptophyta</taxon>
        <taxon>Embryophyta</taxon>
        <taxon>Tracheophyta</taxon>
        <taxon>Spermatophyta</taxon>
        <taxon>Magnoliopsida</taxon>
        <taxon>Liliopsida</taxon>
        <taxon>Poales</taxon>
        <taxon>Poaceae</taxon>
        <taxon>PACMAD clade</taxon>
        <taxon>Panicoideae</taxon>
        <taxon>Panicodae</taxon>
        <taxon>Paniceae</taxon>
        <taxon>Panicinae</taxon>
        <taxon>Panicum</taxon>
        <taxon>Panicum sect. Hiantes</taxon>
    </lineage>
</organism>
<dbReference type="SUPFAM" id="SSF82153">
    <property type="entry name" value="FAS1 domain"/>
    <property type="match status" value="1"/>
</dbReference>
<comment type="caution">
    <text evidence="11">The sequence shown here is derived from an EMBL/GenBank/DDBJ whole genome shotgun (WGS) entry which is preliminary data.</text>
</comment>
<dbReference type="InterPro" id="IPR036378">
    <property type="entry name" value="FAS1_dom_sf"/>
</dbReference>
<dbReference type="InterPro" id="IPR000782">
    <property type="entry name" value="FAS1_domain"/>
</dbReference>
<dbReference type="AlphaFoldDB" id="A0A8T0QJH1"/>
<feature type="domain" description="FAS1" evidence="10">
    <location>
        <begin position="44"/>
        <end position="147"/>
    </location>
</feature>
<dbReference type="GO" id="GO:0009834">
    <property type="term" value="P:plant-type secondary cell wall biogenesis"/>
    <property type="evidence" value="ECO:0007669"/>
    <property type="project" value="TreeGrafter"/>
</dbReference>
<dbReference type="Proteomes" id="UP000823388">
    <property type="component" value="Chromosome 7K"/>
</dbReference>
<keyword evidence="6" id="KW-0472">Membrane</keyword>
<comment type="function">
    <text evidence="7">May be a cell surface adhesion protein.</text>
</comment>
<dbReference type="PROSITE" id="PS50213">
    <property type="entry name" value="FAS1"/>
    <property type="match status" value="1"/>
</dbReference>
<dbReference type="PANTHER" id="PTHR32077">
    <property type="entry name" value="FASCICLIN-LIKE ARABINOGALACTAN PROTEIN"/>
    <property type="match status" value="1"/>
</dbReference>
<evidence type="ECO:0000256" key="7">
    <source>
        <dbReference type="ARBA" id="ARBA00024686"/>
    </source>
</evidence>
<keyword evidence="5 9" id="KW-0732">Signal</keyword>
<evidence type="ECO:0000256" key="9">
    <source>
        <dbReference type="SAM" id="SignalP"/>
    </source>
</evidence>
<evidence type="ECO:0000256" key="3">
    <source>
        <dbReference type="ARBA" id="ARBA00022475"/>
    </source>
</evidence>
<reference evidence="11 12" key="1">
    <citation type="submission" date="2020-05" db="EMBL/GenBank/DDBJ databases">
        <title>WGS assembly of Panicum virgatum.</title>
        <authorList>
            <person name="Lovell J.T."/>
            <person name="Jenkins J."/>
            <person name="Shu S."/>
            <person name="Juenger T.E."/>
            <person name="Schmutz J."/>
        </authorList>
    </citation>
    <scope>NUCLEOTIDE SEQUENCE [LARGE SCALE GENOMIC DNA]</scope>
    <source>
        <strain evidence="12">cv. AP13</strain>
    </source>
</reference>
<feature type="region of interest" description="Disordered" evidence="8">
    <location>
        <begin position="165"/>
        <end position="184"/>
    </location>
</feature>
<dbReference type="EMBL" id="CM029049">
    <property type="protein sequence ID" value="KAG2572782.1"/>
    <property type="molecule type" value="Genomic_DNA"/>
</dbReference>
<gene>
    <name evidence="11" type="ORF">PVAP13_7KG201820</name>
</gene>
<name>A0A8T0QJH1_PANVG</name>
<evidence type="ECO:0000256" key="1">
    <source>
        <dbReference type="ARBA" id="ARBA00004609"/>
    </source>
</evidence>
<keyword evidence="12" id="KW-1185">Reference proteome</keyword>
<comment type="similarity">
    <text evidence="2">Belongs to the fasciclin-like AGP family.</text>
</comment>
<proteinExistence type="inferred from homology"/>
<dbReference type="Pfam" id="PF02469">
    <property type="entry name" value="Fasciclin"/>
    <property type="match status" value="1"/>
</dbReference>
<evidence type="ECO:0000256" key="2">
    <source>
        <dbReference type="ARBA" id="ARBA00007843"/>
    </source>
</evidence>
<accession>A0A8T0QJH1</accession>
<feature type="signal peptide" evidence="9">
    <location>
        <begin position="1"/>
        <end position="23"/>
    </location>
</feature>
<dbReference type="InterPro" id="IPR045003">
    <property type="entry name" value="FLA_A"/>
</dbReference>
<evidence type="ECO:0000313" key="12">
    <source>
        <dbReference type="Proteomes" id="UP000823388"/>
    </source>
</evidence>
<evidence type="ECO:0000256" key="4">
    <source>
        <dbReference type="ARBA" id="ARBA00022622"/>
    </source>
</evidence>
<dbReference type="PANTHER" id="PTHR32077:SF43">
    <property type="entry name" value="OS04G0472200 PROTEIN"/>
    <property type="match status" value="1"/>
</dbReference>
<dbReference type="GO" id="GO:0005886">
    <property type="term" value="C:plasma membrane"/>
    <property type="evidence" value="ECO:0007669"/>
    <property type="project" value="UniProtKB-SubCell"/>
</dbReference>
<dbReference type="GO" id="GO:0098552">
    <property type="term" value="C:side of membrane"/>
    <property type="evidence" value="ECO:0007669"/>
    <property type="project" value="UniProtKB-KW"/>
</dbReference>
<dbReference type="Gene3D" id="2.30.180.10">
    <property type="entry name" value="FAS1 domain"/>
    <property type="match status" value="1"/>
</dbReference>
<keyword evidence="4" id="KW-0336">GPI-anchor</keyword>
<evidence type="ECO:0000313" key="11">
    <source>
        <dbReference type="EMBL" id="KAG2572782.1"/>
    </source>
</evidence>
<feature type="chain" id="PRO_5035727814" description="FAS1 domain-containing protein" evidence="9">
    <location>
        <begin position="24"/>
        <end position="213"/>
    </location>
</feature>
<evidence type="ECO:0000259" key="10">
    <source>
        <dbReference type="PROSITE" id="PS50213"/>
    </source>
</evidence>